<keyword evidence="14 18" id="KW-1133">Transmembrane helix</keyword>
<keyword evidence="6" id="KW-1003">Cell membrane</keyword>
<dbReference type="InterPro" id="IPR008250">
    <property type="entry name" value="ATPase_P-typ_transduc_dom_A_sf"/>
</dbReference>
<dbReference type="GO" id="GO:0016887">
    <property type="term" value="F:ATP hydrolysis activity"/>
    <property type="evidence" value="ECO:0007669"/>
    <property type="project" value="InterPro"/>
</dbReference>
<evidence type="ECO:0000256" key="2">
    <source>
        <dbReference type="ARBA" id="ARBA00004429"/>
    </source>
</evidence>
<evidence type="ECO:0000256" key="4">
    <source>
        <dbReference type="ARBA" id="ARBA00012786"/>
    </source>
</evidence>
<feature type="transmembrane region" description="Helical" evidence="18">
    <location>
        <begin position="784"/>
        <end position="804"/>
    </location>
</feature>
<keyword evidence="8" id="KW-0597">Phosphoprotein</keyword>
<evidence type="ECO:0000256" key="1">
    <source>
        <dbReference type="ARBA" id="ARBA00003954"/>
    </source>
</evidence>
<evidence type="ECO:0000256" key="6">
    <source>
        <dbReference type="ARBA" id="ARBA00022475"/>
    </source>
</evidence>
<dbReference type="InterPro" id="IPR023298">
    <property type="entry name" value="ATPase_P-typ_TM_dom_sf"/>
</dbReference>
<dbReference type="PRINTS" id="PR01836">
    <property type="entry name" value="MGATPASE"/>
</dbReference>
<feature type="domain" description="Cation-transporting P-type ATPase N-terminal" evidence="19">
    <location>
        <begin position="49"/>
        <end position="122"/>
    </location>
</feature>
<evidence type="ECO:0000256" key="10">
    <source>
        <dbReference type="ARBA" id="ARBA00022741"/>
    </source>
</evidence>
<dbReference type="SUPFAM" id="SSF81665">
    <property type="entry name" value="Calcium ATPase, transmembrane domain M"/>
    <property type="match status" value="1"/>
</dbReference>
<dbReference type="Pfam" id="PF00690">
    <property type="entry name" value="Cation_ATPase_N"/>
    <property type="match status" value="1"/>
</dbReference>
<dbReference type="InterPro" id="IPR006068">
    <property type="entry name" value="ATPase_P-typ_cation-transptr_C"/>
</dbReference>
<comment type="function">
    <text evidence="1">Mediates magnesium influx to the cytosol.</text>
</comment>
<feature type="transmembrane region" description="Helical" evidence="18">
    <location>
        <begin position="97"/>
        <end position="120"/>
    </location>
</feature>
<dbReference type="SMART" id="SM00831">
    <property type="entry name" value="Cation_ATPase_N"/>
    <property type="match status" value="1"/>
</dbReference>
<dbReference type="SFLD" id="SFLDS00003">
    <property type="entry name" value="Haloacid_Dehalogenase"/>
    <property type="match status" value="1"/>
</dbReference>
<evidence type="ECO:0000313" key="20">
    <source>
        <dbReference type="EMBL" id="NMO20182.1"/>
    </source>
</evidence>
<feature type="transmembrane region" description="Helical" evidence="18">
    <location>
        <begin position="816"/>
        <end position="836"/>
    </location>
</feature>
<comment type="caution">
    <text evidence="20">The sequence shown here is derived from an EMBL/GenBank/DDBJ whole genome shotgun (WGS) entry which is preliminary data.</text>
</comment>
<sequence>MGVPLEAALSGTLLFRGFSFYVPLLPGLLLSRGELREQRVAARPPPVERYWALSPQALLESLRTTPQGLSTDEAARRLALYGTNALEETRPPSHLGVIWLQLKSPLVLLLVVAAVISAFTGDWSDAVIVLAIVLGSVLLGYSREYKAQVTLSRLRERVATGVEVLRDGRTATVPLADIVPGDVVLLSAGSVVPADARVLEATDLFVSQAVLTGESFPVEKRPGDAAHGAALVERGNCVFRGTHARNGTGRCLVVATGRDTAFGGIARRLALRAPETEFDRGLRQFGHVLLTTMVVMVLVVVAVNVLLDRPPVETLLFALALAVGLSPELLPAILNVNLSTGSQAMAARGVLVRRLSAIENLGGMDVLCTDKTGTLTEGVVSLQGAHDAAGQPSEDVLALAALNAAFQTGLSNPLDEAILRASRPPPDSAEKLGEIPYDFVRKRLSVIVRREAGVQLITKGAFAHVLQACTHAADGTPLDARRRAELQRRADAWGEQGVRLLALATRAIEARERYVREDERELTFRGFLVFVDRPKEGARDAILELSRLGVGIKLITGDSRRVAEHVARQVGLGTTRVLTGARLHQLTDEALWHQAELAELFVEVDPTQKERIILALKKKGHVVGFLGDGVNDAPAMHAADASISVDQAADVAREAADFVLLQRHLDVVRRGIEEGRRTFANTLKYILTTTSANLGNMMSMAVASLFLPFLPLLPGQILLNNFLSDIPAVGLAGDSVDPELMDRPRRWDMRLIARFMVAFGLLSSFFDLLTFGVLLSLFHAGPELFRTGWFIESLLTELVIALVVRTRRPFHHSRPGTLLLTSTAAVTVLTFLVPFLPFASALGFVRPPATLLVAVAVITVLYVAAAEKAKGPFFRRRD</sequence>
<evidence type="ECO:0000256" key="12">
    <source>
        <dbReference type="ARBA" id="ARBA00022842"/>
    </source>
</evidence>
<evidence type="ECO:0000256" key="13">
    <source>
        <dbReference type="ARBA" id="ARBA00022967"/>
    </source>
</evidence>
<proteinExistence type="inferred from homology"/>
<dbReference type="NCBIfam" id="TIGR01524">
    <property type="entry name" value="ATPase-IIIB_Mg"/>
    <property type="match status" value="1"/>
</dbReference>
<dbReference type="Gene3D" id="3.40.1110.10">
    <property type="entry name" value="Calcium-transporting ATPase, cytoplasmic domain N"/>
    <property type="match status" value="1"/>
</dbReference>
<dbReference type="GO" id="GO:0005886">
    <property type="term" value="C:plasma membrane"/>
    <property type="evidence" value="ECO:0007669"/>
    <property type="project" value="UniProtKB-SubCell"/>
</dbReference>
<evidence type="ECO:0000256" key="18">
    <source>
        <dbReference type="SAM" id="Phobius"/>
    </source>
</evidence>
<dbReference type="GO" id="GO:0005524">
    <property type="term" value="F:ATP binding"/>
    <property type="evidence" value="ECO:0007669"/>
    <property type="project" value="UniProtKB-KW"/>
</dbReference>
<gene>
    <name evidence="20" type="primary">mgtA</name>
    <name evidence="20" type="ORF">HG543_35780</name>
</gene>
<evidence type="ECO:0000256" key="3">
    <source>
        <dbReference type="ARBA" id="ARBA00008746"/>
    </source>
</evidence>
<keyword evidence="13" id="KW-1278">Translocase</keyword>
<dbReference type="InterPro" id="IPR044492">
    <property type="entry name" value="P_typ_ATPase_HD_dom"/>
</dbReference>
<protein>
    <recommendedName>
        <fullName evidence="5">Magnesium-transporting ATPase, P-type 1</fullName>
        <ecNumber evidence="4">7.2.2.14</ecNumber>
    </recommendedName>
    <alternativeName>
        <fullName evidence="16">Mg(2+) transport ATPase, P-type 1</fullName>
    </alternativeName>
</protein>
<evidence type="ECO:0000313" key="21">
    <source>
        <dbReference type="Proteomes" id="UP000518300"/>
    </source>
</evidence>
<feature type="transmembrane region" description="Helical" evidence="18">
    <location>
        <begin position="285"/>
        <end position="303"/>
    </location>
</feature>
<evidence type="ECO:0000256" key="7">
    <source>
        <dbReference type="ARBA" id="ARBA00022519"/>
    </source>
</evidence>
<keyword evidence="11" id="KW-0067">ATP-binding</keyword>
<feature type="transmembrane region" description="Helical" evidence="18">
    <location>
        <begin position="848"/>
        <end position="866"/>
    </location>
</feature>
<evidence type="ECO:0000256" key="14">
    <source>
        <dbReference type="ARBA" id="ARBA00022989"/>
    </source>
</evidence>
<feature type="transmembrane region" description="Helical" evidence="18">
    <location>
        <begin position="126"/>
        <end position="143"/>
    </location>
</feature>
<dbReference type="SFLD" id="SFLDG00002">
    <property type="entry name" value="C1.7:_P-type_atpase_like"/>
    <property type="match status" value="1"/>
</dbReference>
<keyword evidence="12" id="KW-0460">Magnesium</keyword>
<name>A0A848LRB0_9BACT</name>
<organism evidence="20 21">
    <name type="scientific">Pyxidicoccus fallax</name>
    <dbReference type="NCBI Taxonomy" id="394095"/>
    <lineage>
        <taxon>Bacteria</taxon>
        <taxon>Pseudomonadati</taxon>
        <taxon>Myxococcota</taxon>
        <taxon>Myxococcia</taxon>
        <taxon>Myxococcales</taxon>
        <taxon>Cystobacterineae</taxon>
        <taxon>Myxococcaceae</taxon>
        <taxon>Pyxidicoccus</taxon>
    </lineage>
</organism>
<evidence type="ECO:0000259" key="19">
    <source>
        <dbReference type="SMART" id="SM00831"/>
    </source>
</evidence>
<dbReference type="Gene3D" id="3.40.50.1000">
    <property type="entry name" value="HAD superfamily/HAD-like"/>
    <property type="match status" value="1"/>
</dbReference>
<dbReference type="AlphaFoldDB" id="A0A848LRB0"/>
<dbReference type="InterPro" id="IPR001757">
    <property type="entry name" value="P_typ_ATPase"/>
</dbReference>
<dbReference type="PROSITE" id="PS00154">
    <property type="entry name" value="ATPASE_E1_E2"/>
    <property type="match status" value="1"/>
</dbReference>
<dbReference type="Pfam" id="PF00702">
    <property type="entry name" value="Hydrolase"/>
    <property type="match status" value="1"/>
</dbReference>
<dbReference type="Gene3D" id="1.20.1110.10">
    <property type="entry name" value="Calcium-transporting ATPase, transmembrane domain"/>
    <property type="match status" value="1"/>
</dbReference>
<dbReference type="SUPFAM" id="SSF56784">
    <property type="entry name" value="HAD-like"/>
    <property type="match status" value="1"/>
</dbReference>
<comment type="subcellular location">
    <subcellularLocation>
        <location evidence="2">Cell inner membrane</location>
        <topology evidence="2">Multi-pass membrane protein</topology>
    </subcellularLocation>
</comment>
<dbReference type="PANTHER" id="PTHR42861">
    <property type="entry name" value="CALCIUM-TRANSPORTING ATPASE"/>
    <property type="match status" value="1"/>
</dbReference>
<evidence type="ECO:0000256" key="17">
    <source>
        <dbReference type="ARBA" id="ARBA00047295"/>
    </source>
</evidence>
<dbReference type="EMBL" id="JABBJJ010000228">
    <property type="protein sequence ID" value="NMO20182.1"/>
    <property type="molecule type" value="Genomic_DNA"/>
</dbReference>
<dbReference type="InterPro" id="IPR023299">
    <property type="entry name" value="ATPase_P-typ_cyto_dom_N"/>
</dbReference>
<keyword evidence="7" id="KW-0997">Cell inner membrane</keyword>
<feature type="transmembrane region" description="Helical" evidence="18">
    <location>
        <begin position="12"/>
        <end position="30"/>
    </location>
</feature>
<dbReference type="InterPro" id="IPR018303">
    <property type="entry name" value="ATPase_P-typ_P_site"/>
</dbReference>
<keyword evidence="21" id="KW-1185">Reference proteome</keyword>
<dbReference type="InterPro" id="IPR059000">
    <property type="entry name" value="ATPase_P-type_domA"/>
</dbReference>
<keyword evidence="9 18" id="KW-0812">Transmembrane</keyword>
<accession>A0A848LRB0</accession>
<dbReference type="SFLD" id="SFLDF00027">
    <property type="entry name" value="p-type_atpase"/>
    <property type="match status" value="1"/>
</dbReference>
<dbReference type="Proteomes" id="UP000518300">
    <property type="component" value="Unassembled WGS sequence"/>
</dbReference>
<dbReference type="InterPro" id="IPR004014">
    <property type="entry name" value="ATPase_P-typ_cation-transptr_N"/>
</dbReference>
<comment type="catalytic activity">
    <reaction evidence="17">
        <text>Mg(2+)(out) + ATP + H2O = Mg(2+)(in) + ADP + phosphate + H(+)</text>
        <dbReference type="Rhea" id="RHEA:10260"/>
        <dbReference type="ChEBI" id="CHEBI:15377"/>
        <dbReference type="ChEBI" id="CHEBI:15378"/>
        <dbReference type="ChEBI" id="CHEBI:18420"/>
        <dbReference type="ChEBI" id="CHEBI:30616"/>
        <dbReference type="ChEBI" id="CHEBI:43474"/>
        <dbReference type="ChEBI" id="CHEBI:456216"/>
        <dbReference type="EC" id="7.2.2.14"/>
    </reaction>
</comment>
<evidence type="ECO:0000256" key="8">
    <source>
        <dbReference type="ARBA" id="ARBA00022553"/>
    </source>
</evidence>
<evidence type="ECO:0000256" key="9">
    <source>
        <dbReference type="ARBA" id="ARBA00022692"/>
    </source>
</evidence>
<dbReference type="EC" id="7.2.2.14" evidence="4"/>
<dbReference type="SUPFAM" id="SSF81653">
    <property type="entry name" value="Calcium ATPase, transduction domain A"/>
    <property type="match status" value="1"/>
</dbReference>
<evidence type="ECO:0000256" key="15">
    <source>
        <dbReference type="ARBA" id="ARBA00023136"/>
    </source>
</evidence>
<evidence type="ECO:0000256" key="5">
    <source>
        <dbReference type="ARBA" id="ARBA00013555"/>
    </source>
</evidence>
<evidence type="ECO:0000256" key="16">
    <source>
        <dbReference type="ARBA" id="ARBA00029806"/>
    </source>
</evidence>
<dbReference type="Gene3D" id="2.70.150.10">
    <property type="entry name" value="Calcium-transporting ATPase, cytoplasmic transduction domain A"/>
    <property type="match status" value="1"/>
</dbReference>
<dbReference type="NCBIfam" id="TIGR01494">
    <property type="entry name" value="ATPase_P-type"/>
    <property type="match status" value="2"/>
</dbReference>
<keyword evidence="15 18" id="KW-0472">Membrane</keyword>
<evidence type="ECO:0000256" key="11">
    <source>
        <dbReference type="ARBA" id="ARBA00022840"/>
    </source>
</evidence>
<dbReference type="Pfam" id="PF00122">
    <property type="entry name" value="E1-E2_ATPase"/>
    <property type="match status" value="1"/>
</dbReference>
<dbReference type="InterPro" id="IPR006415">
    <property type="entry name" value="P-type_ATPase_IIIB"/>
</dbReference>
<dbReference type="Pfam" id="PF00689">
    <property type="entry name" value="Cation_ATPase_C"/>
    <property type="match status" value="1"/>
</dbReference>
<keyword evidence="10" id="KW-0547">Nucleotide-binding</keyword>
<reference evidence="20 21" key="1">
    <citation type="submission" date="2020-04" db="EMBL/GenBank/DDBJ databases">
        <title>Draft genome of Pyxidicoccus fallax type strain.</title>
        <authorList>
            <person name="Whitworth D.E."/>
        </authorList>
    </citation>
    <scope>NUCLEOTIDE SEQUENCE [LARGE SCALE GENOMIC DNA]</scope>
    <source>
        <strain evidence="20 21">DSM 14698</strain>
    </source>
</reference>
<dbReference type="InterPro" id="IPR036412">
    <property type="entry name" value="HAD-like_sf"/>
</dbReference>
<dbReference type="InterPro" id="IPR023214">
    <property type="entry name" value="HAD_sf"/>
</dbReference>
<feature type="transmembrane region" description="Helical" evidence="18">
    <location>
        <begin position="315"/>
        <end position="338"/>
    </location>
</feature>
<dbReference type="GO" id="GO:0015444">
    <property type="term" value="F:P-type magnesium transporter activity"/>
    <property type="evidence" value="ECO:0007669"/>
    <property type="project" value="UniProtKB-EC"/>
</dbReference>
<feature type="transmembrane region" description="Helical" evidence="18">
    <location>
        <begin position="751"/>
        <end position="778"/>
    </location>
</feature>
<comment type="similarity">
    <text evidence="3">Belongs to the cation transport ATPase (P-type) (TC 3.A.3) family. Type IIIB subfamily.</text>
</comment>